<name>A0ABP4VIJ1_9ACTN</name>
<evidence type="ECO:0000256" key="4">
    <source>
        <dbReference type="ARBA" id="ARBA00023002"/>
    </source>
</evidence>
<dbReference type="CDD" id="cd02809">
    <property type="entry name" value="alpha_hydroxyacid_oxid_FMN"/>
    <property type="match status" value="1"/>
</dbReference>
<keyword evidence="4" id="KW-0560">Oxidoreductase</keyword>
<evidence type="ECO:0000256" key="3">
    <source>
        <dbReference type="ARBA" id="ARBA00022643"/>
    </source>
</evidence>
<dbReference type="InterPro" id="IPR012133">
    <property type="entry name" value="Alpha-hydoxy_acid_DH_FMN"/>
</dbReference>
<sequence length="348" mass="36678">MSDPLDLEALIGPGALGYFAGGAGSEITLRDNLASWSRYALHPRVLVDVSERDLGTTLLGRYRPHPVVVAPMAYQKHAHEVGELGTAEAAARTESLYVLSSQTTTSPPDVARAMEAVAPGSDRWFQLYVFRDRAVSHDLVVQARESGYEALVITVDFPVAGWRERDRRTGFTVEHPVALNPSGPPLTTEQLFAMHDPSLTWDDIGEFADAAGMPVVLKGILRPDDAERAVDSGAAGIIVSNHGGRQLDTTLSGIDALVPIAQAVGGSVDLLVDGGVTRGWDVAKALALGADAVLIGRHLLWGLARGGAQGAEDVLRQVLAELDSTLALLGCPAAADLDASYVGPRAVG</sequence>
<evidence type="ECO:0000313" key="7">
    <source>
        <dbReference type="EMBL" id="GAA1723596.1"/>
    </source>
</evidence>
<evidence type="ECO:0000256" key="5">
    <source>
        <dbReference type="ARBA" id="ARBA00024042"/>
    </source>
</evidence>
<dbReference type="InterPro" id="IPR013785">
    <property type="entry name" value="Aldolase_TIM"/>
</dbReference>
<keyword evidence="2" id="KW-0285">Flavoprotein</keyword>
<dbReference type="PANTHER" id="PTHR10578">
    <property type="entry name" value="S -2-HYDROXY-ACID OXIDASE-RELATED"/>
    <property type="match status" value="1"/>
</dbReference>
<dbReference type="PIRSF" id="PIRSF000138">
    <property type="entry name" value="Al-hdrx_acd_dh"/>
    <property type="match status" value="1"/>
</dbReference>
<proteinExistence type="inferred from homology"/>
<reference evidence="8" key="1">
    <citation type="journal article" date="2019" name="Int. J. Syst. Evol. Microbiol.">
        <title>The Global Catalogue of Microorganisms (GCM) 10K type strain sequencing project: providing services to taxonomists for standard genome sequencing and annotation.</title>
        <authorList>
            <consortium name="The Broad Institute Genomics Platform"/>
            <consortium name="The Broad Institute Genome Sequencing Center for Infectious Disease"/>
            <person name="Wu L."/>
            <person name="Ma J."/>
        </authorList>
    </citation>
    <scope>NUCLEOTIDE SEQUENCE [LARGE SCALE GENOMIC DNA]</scope>
    <source>
        <strain evidence="8">JCM 13518</strain>
    </source>
</reference>
<evidence type="ECO:0000256" key="1">
    <source>
        <dbReference type="ARBA" id="ARBA00001917"/>
    </source>
</evidence>
<dbReference type="SUPFAM" id="SSF51395">
    <property type="entry name" value="FMN-linked oxidoreductases"/>
    <property type="match status" value="1"/>
</dbReference>
<keyword evidence="8" id="KW-1185">Reference proteome</keyword>
<dbReference type="InterPro" id="IPR008259">
    <property type="entry name" value="FMN_hydac_DH_AS"/>
</dbReference>
<dbReference type="PANTHER" id="PTHR10578:SF107">
    <property type="entry name" value="2-HYDROXYACID OXIDASE 1"/>
    <property type="match status" value="1"/>
</dbReference>
<dbReference type="RefSeq" id="WP_344196447.1">
    <property type="nucleotide sequence ID" value="NZ_BAAAME010000001.1"/>
</dbReference>
<comment type="similarity">
    <text evidence="5">Belongs to the FMN-dependent alpha-hydroxy acid dehydrogenase family.</text>
</comment>
<dbReference type="PROSITE" id="PS00557">
    <property type="entry name" value="FMN_HYDROXY_ACID_DH_1"/>
    <property type="match status" value="1"/>
</dbReference>
<dbReference type="EMBL" id="BAAAME010000001">
    <property type="protein sequence ID" value="GAA1723596.1"/>
    <property type="molecule type" value="Genomic_DNA"/>
</dbReference>
<protein>
    <submittedName>
        <fullName evidence="7">Alpha-hydroxy acid oxidase</fullName>
    </submittedName>
</protein>
<comment type="cofactor">
    <cofactor evidence="1">
        <name>FMN</name>
        <dbReference type="ChEBI" id="CHEBI:58210"/>
    </cofactor>
</comment>
<dbReference type="InterPro" id="IPR000262">
    <property type="entry name" value="FMN-dep_DH"/>
</dbReference>
<accession>A0ABP4VIJ1</accession>
<evidence type="ECO:0000313" key="8">
    <source>
        <dbReference type="Proteomes" id="UP001501057"/>
    </source>
</evidence>
<dbReference type="Proteomes" id="UP001501057">
    <property type="component" value="Unassembled WGS sequence"/>
</dbReference>
<keyword evidence="3" id="KW-0288">FMN</keyword>
<evidence type="ECO:0000259" key="6">
    <source>
        <dbReference type="PROSITE" id="PS51349"/>
    </source>
</evidence>
<dbReference type="InterPro" id="IPR037396">
    <property type="entry name" value="FMN_HAD"/>
</dbReference>
<organism evidence="7 8">
    <name type="scientific">Aeromicrobium alkaliterrae</name>
    <dbReference type="NCBI Taxonomy" id="302168"/>
    <lineage>
        <taxon>Bacteria</taxon>
        <taxon>Bacillati</taxon>
        <taxon>Actinomycetota</taxon>
        <taxon>Actinomycetes</taxon>
        <taxon>Propionibacteriales</taxon>
        <taxon>Nocardioidaceae</taxon>
        <taxon>Aeromicrobium</taxon>
    </lineage>
</organism>
<dbReference type="Pfam" id="PF01070">
    <property type="entry name" value="FMN_dh"/>
    <property type="match status" value="1"/>
</dbReference>
<comment type="caution">
    <text evidence="7">The sequence shown here is derived from an EMBL/GenBank/DDBJ whole genome shotgun (WGS) entry which is preliminary data.</text>
</comment>
<feature type="domain" description="FMN hydroxy acid dehydrogenase" evidence="6">
    <location>
        <begin position="1"/>
        <end position="347"/>
    </location>
</feature>
<evidence type="ECO:0000256" key="2">
    <source>
        <dbReference type="ARBA" id="ARBA00022630"/>
    </source>
</evidence>
<dbReference type="Gene3D" id="3.20.20.70">
    <property type="entry name" value="Aldolase class I"/>
    <property type="match status" value="1"/>
</dbReference>
<gene>
    <name evidence="7" type="ORF">GCM10009710_00470</name>
</gene>
<dbReference type="PROSITE" id="PS51349">
    <property type="entry name" value="FMN_HYDROXY_ACID_DH_2"/>
    <property type="match status" value="1"/>
</dbReference>